<evidence type="ECO:0000313" key="3">
    <source>
        <dbReference type="EMBL" id="TSE48447.1"/>
    </source>
</evidence>
<dbReference type="GO" id="GO:0005829">
    <property type="term" value="C:cytosol"/>
    <property type="evidence" value="ECO:0007669"/>
    <property type="project" value="TreeGrafter"/>
</dbReference>
<feature type="domain" description="Beta-ketoacyl synthase-like N-terminal" evidence="2">
    <location>
        <begin position="40"/>
        <end position="176"/>
    </location>
</feature>
<accession>A0A662ZZI3</accession>
<dbReference type="InterPro" id="IPR014030">
    <property type="entry name" value="Ketoacyl_synth_N"/>
</dbReference>
<proteinExistence type="predicted"/>
<dbReference type="Gene3D" id="3.40.47.10">
    <property type="match status" value="1"/>
</dbReference>
<sequence>MKRVTIEGKGLYLKNISSASTLSKLDIEESNEFFFSPELTIKKRGLKYKDIATRFAICAANKALLEAGIISEFNEKIETSDIAVIVCSSLGNIDTVSKVIDIIKNKSVDDISPLDLPNLSSNNIAASIAIWFGLTGINLTVCNGSTSSIDSIQIGYNLLQQEKTKKVLIIGVEVLNEYTNKIISIDGKHIQIGAVGLLLGYDCDINMSTSIDICNSLNSVLYDSEDIFDFIKNNKLDTFLVPHNIVAKCNKDSKIISLDEYYGYLDGIYGILCCIYVASLHKNIKSYIVAGNDNEKYKCIIVKKN</sequence>
<dbReference type="InterPro" id="IPR000794">
    <property type="entry name" value="Beta-ketoacyl_synthase"/>
</dbReference>
<dbReference type="Pfam" id="PF00109">
    <property type="entry name" value="ketoacyl-synt"/>
    <property type="match status" value="1"/>
</dbReference>
<dbReference type="InterPro" id="IPR016039">
    <property type="entry name" value="Thiolase-like"/>
</dbReference>
<dbReference type="EMBL" id="RWHZ01000028">
    <property type="protein sequence ID" value="TSE48447.1"/>
    <property type="molecule type" value="Genomic_DNA"/>
</dbReference>
<dbReference type="PANTHER" id="PTHR11712:SF336">
    <property type="entry name" value="3-OXOACYL-[ACYL-CARRIER-PROTEIN] SYNTHASE, MITOCHONDRIAL"/>
    <property type="match status" value="1"/>
</dbReference>
<reference evidence="3 4" key="1">
    <citation type="journal article" date="2019" name="Nat. Commun.">
        <title>Gram positive-like bacteriocins with broad spectrum anti-Bacteroidales activity encoded on mobile elements of the human gut microbiota.</title>
        <authorList>
            <person name="Bechon N."/>
            <person name="Coyne M.J.Jr."/>
            <person name="Laclare-Mceneany V."/>
            <person name="Chatzidaki-Livanis M."/>
            <person name="Ghigo J.-M."/>
            <person name="Comstock L.E."/>
        </authorList>
    </citation>
    <scope>NUCLEOTIDE SEQUENCE [LARGE SCALE GENOMIC DNA]</scope>
    <source>
        <strain evidence="3 4">CL01T12C17</strain>
    </source>
</reference>
<dbReference type="GO" id="GO:0006633">
    <property type="term" value="P:fatty acid biosynthetic process"/>
    <property type="evidence" value="ECO:0007669"/>
    <property type="project" value="TreeGrafter"/>
</dbReference>
<protein>
    <submittedName>
        <fullName evidence="3">Beta-ketoacyl synthase, N-terminal domain</fullName>
    </submittedName>
</protein>
<dbReference type="RefSeq" id="WP_143888466.1">
    <property type="nucleotide sequence ID" value="NZ_RWHZ01000028.1"/>
</dbReference>
<gene>
    <name evidence="3" type="ORF">EH214_02326</name>
</gene>
<dbReference type="GO" id="GO:0004315">
    <property type="term" value="F:3-oxoacyl-[acyl-carrier-protein] synthase activity"/>
    <property type="evidence" value="ECO:0007669"/>
    <property type="project" value="TreeGrafter"/>
</dbReference>
<keyword evidence="1" id="KW-0808">Transferase</keyword>
<evidence type="ECO:0000256" key="1">
    <source>
        <dbReference type="ARBA" id="ARBA00022679"/>
    </source>
</evidence>
<organism evidence="3 4">
    <name type="scientific">Phocaeicola vulgatus</name>
    <name type="common">Bacteroides vulgatus</name>
    <dbReference type="NCBI Taxonomy" id="821"/>
    <lineage>
        <taxon>Bacteria</taxon>
        <taxon>Pseudomonadati</taxon>
        <taxon>Bacteroidota</taxon>
        <taxon>Bacteroidia</taxon>
        <taxon>Bacteroidales</taxon>
        <taxon>Bacteroidaceae</taxon>
        <taxon>Phocaeicola</taxon>
    </lineage>
</organism>
<comment type="caution">
    <text evidence="3">The sequence shown here is derived from an EMBL/GenBank/DDBJ whole genome shotgun (WGS) entry which is preliminary data.</text>
</comment>
<dbReference type="PANTHER" id="PTHR11712">
    <property type="entry name" value="POLYKETIDE SYNTHASE-RELATED"/>
    <property type="match status" value="1"/>
</dbReference>
<dbReference type="AlphaFoldDB" id="A0A662ZZI3"/>
<evidence type="ECO:0000259" key="2">
    <source>
        <dbReference type="Pfam" id="PF00109"/>
    </source>
</evidence>
<name>A0A662ZZI3_PHOVU</name>
<evidence type="ECO:0000313" key="4">
    <source>
        <dbReference type="Proteomes" id="UP000408523"/>
    </source>
</evidence>
<dbReference type="Proteomes" id="UP000408523">
    <property type="component" value="Unassembled WGS sequence"/>
</dbReference>
<dbReference type="SUPFAM" id="SSF53901">
    <property type="entry name" value="Thiolase-like"/>
    <property type="match status" value="1"/>
</dbReference>